<dbReference type="Proteomes" id="UP000294593">
    <property type="component" value="Unassembled WGS sequence"/>
</dbReference>
<dbReference type="AlphaFoldDB" id="A0A4R6R606"/>
<evidence type="ECO:0000313" key="2">
    <source>
        <dbReference type="Proteomes" id="UP000294593"/>
    </source>
</evidence>
<gene>
    <name evidence="1" type="ORF">EV672_10854</name>
</gene>
<evidence type="ECO:0000313" key="1">
    <source>
        <dbReference type="EMBL" id="TDP81269.1"/>
    </source>
</evidence>
<dbReference type="RefSeq" id="WP_133610178.1">
    <property type="nucleotide sequence ID" value="NZ_SNXW01000008.1"/>
</dbReference>
<dbReference type="OrthoDB" id="7585928at2"/>
<protein>
    <submittedName>
        <fullName evidence="1">Uncharacterized protein</fullName>
    </submittedName>
</protein>
<proteinExistence type="predicted"/>
<name>A0A4R6R606_9BURK</name>
<accession>A0A4R6R606</accession>
<dbReference type="EMBL" id="SNXW01000008">
    <property type="protein sequence ID" value="TDP81269.1"/>
    <property type="molecule type" value="Genomic_DNA"/>
</dbReference>
<organism evidence="1 2">
    <name type="scientific">Aquabacterium commune</name>
    <dbReference type="NCBI Taxonomy" id="70586"/>
    <lineage>
        <taxon>Bacteria</taxon>
        <taxon>Pseudomonadati</taxon>
        <taxon>Pseudomonadota</taxon>
        <taxon>Betaproteobacteria</taxon>
        <taxon>Burkholderiales</taxon>
        <taxon>Aquabacterium</taxon>
    </lineage>
</organism>
<reference evidence="1 2" key="1">
    <citation type="submission" date="2019-03" db="EMBL/GenBank/DDBJ databases">
        <title>Genomic Encyclopedia of Type Strains, Phase IV (KMG-IV): sequencing the most valuable type-strain genomes for metagenomic binning, comparative biology and taxonomic classification.</title>
        <authorList>
            <person name="Goeker M."/>
        </authorList>
    </citation>
    <scope>NUCLEOTIDE SEQUENCE [LARGE SCALE GENOMIC DNA]</scope>
    <source>
        <strain evidence="1 2">DSM 11901</strain>
    </source>
</reference>
<comment type="caution">
    <text evidence="1">The sequence shown here is derived from an EMBL/GenBank/DDBJ whole genome shotgun (WGS) entry which is preliminary data.</text>
</comment>
<keyword evidence="2" id="KW-1185">Reference proteome</keyword>
<sequence length="79" mass="8730">MGIRYLKKYAALEDIVTVEDAQALFDWLKQQAKPAVNLSKCVHVHAAVLQVLLMVKPQVQGDVPQPWLAQALSAATPQH</sequence>